<dbReference type="EMBL" id="JAIWYP010000014">
    <property type="protein sequence ID" value="KAH3711163.1"/>
    <property type="molecule type" value="Genomic_DNA"/>
</dbReference>
<reference evidence="1" key="1">
    <citation type="journal article" date="2019" name="bioRxiv">
        <title>The Genome of the Zebra Mussel, Dreissena polymorpha: A Resource for Invasive Species Research.</title>
        <authorList>
            <person name="McCartney M.A."/>
            <person name="Auch B."/>
            <person name="Kono T."/>
            <person name="Mallez S."/>
            <person name="Zhang Y."/>
            <person name="Obille A."/>
            <person name="Becker A."/>
            <person name="Abrahante J.E."/>
            <person name="Garbe J."/>
            <person name="Badalamenti J.P."/>
            <person name="Herman A."/>
            <person name="Mangelson H."/>
            <person name="Liachko I."/>
            <person name="Sullivan S."/>
            <person name="Sone E.D."/>
            <person name="Koren S."/>
            <person name="Silverstein K.A.T."/>
            <person name="Beckman K.B."/>
            <person name="Gohl D.M."/>
        </authorList>
    </citation>
    <scope>NUCLEOTIDE SEQUENCE</scope>
    <source>
        <strain evidence="1">Duluth1</strain>
        <tissue evidence="1">Whole animal</tissue>
    </source>
</reference>
<organism evidence="1 2">
    <name type="scientific">Dreissena polymorpha</name>
    <name type="common">Zebra mussel</name>
    <name type="synonym">Mytilus polymorpha</name>
    <dbReference type="NCBI Taxonomy" id="45954"/>
    <lineage>
        <taxon>Eukaryota</taxon>
        <taxon>Metazoa</taxon>
        <taxon>Spiralia</taxon>
        <taxon>Lophotrochozoa</taxon>
        <taxon>Mollusca</taxon>
        <taxon>Bivalvia</taxon>
        <taxon>Autobranchia</taxon>
        <taxon>Heteroconchia</taxon>
        <taxon>Euheterodonta</taxon>
        <taxon>Imparidentia</taxon>
        <taxon>Neoheterodontei</taxon>
        <taxon>Myida</taxon>
        <taxon>Dreissenoidea</taxon>
        <taxon>Dreissenidae</taxon>
        <taxon>Dreissena</taxon>
    </lineage>
</organism>
<reference evidence="1" key="2">
    <citation type="submission" date="2020-11" db="EMBL/GenBank/DDBJ databases">
        <authorList>
            <person name="McCartney M.A."/>
            <person name="Auch B."/>
            <person name="Kono T."/>
            <person name="Mallez S."/>
            <person name="Becker A."/>
            <person name="Gohl D.M."/>
            <person name="Silverstein K.A.T."/>
            <person name="Koren S."/>
            <person name="Bechman K.B."/>
            <person name="Herman A."/>
            <person name="Abrahante J.E."/>
            <person name="Garbe J."/>
        </authorList>
    </citation>
    <scope>NUCLEOTIDE SEQUENCE</scope>
    <source>
        <strain evidence="1">Duluth1</strain>
        <tissue evidence="1">Whole animal</tissue>
    </source>
</reference>
<dbReference type="AlphaFoldDB" id="A0A9D3Z1R6"/>
<sequence>MDGDAILVLTDLTYPEHCTLAFVTRNSCESHPEHGYEHPRTPGCSRCEPCYPVCSPVCSPVCNPVCSSMFNLAASMFSPVLSDDKRAMKPYQASILDLGVLAVTAYVMYAET</sequence>
<dbReference type="Proteomes" id="UP000828390">
    <property type="component" value="Unassembled WGS sequence"/>
</dbReference>
<accession>A0A9D3Z1R6</accession>
<gene>
    <name evidence="1" type="ORF">DPMN_070664</name>
</gene>
<proteinExistence type="predicted"/>
<evidence type="ECO:0000313" key="2">
    <source>
        <dbReference type="Proteomes" id="UP000828390"/>
    </source>
</evidence>
<name>A0A9D3Z1R6_DREPO</name>
<evidence type="ECO:0000313" key="1">
    <source>
        <dbReference type="EMBL" id="KAH3711163.1"/>
    </source>
</evidence>
<protein>
    <submittedName>
        <fullName evidence="1">Uncharacterized protein</fullName>
    </submittedName>
</protein>
<comment type="caution">
    <text evidence="1">The sequence shown here is derived from an EMBL/GenBank/DDBJ whole genome shotgun (WGS) entry which is preliminary data.</text>
</comment>
<keyword evidence="2" id="KW-1185">Reference proteome</keyword>